<evidence type="ECO:0000313" key="1">
    <source>
        <dbReference type="EMBL" id="VAW92004.1"/>
    </source>
</evidence>
<organism evidence="1">
    <name type="scientific">hydrothermal vent metagenome</name>
    <dbReference type="NCBI Taxonomy" id="652676"/>
    <lineage>
        <taxon>unclassified sequences</taxon>
        <taxon>metagenomes</taxon>
        <taxon>ecological metagenomes</taxon>
    </lineage>
</organism>
<dbReference type="EMBL" id="UOFT01000019">
    <property type="protein sequence ID" value="VAW92004.1"/>
    <property type="molecule type" value="Genomic_DNA"/>
</dbReference>
<gene>
    <name evidence="1" type="ORF">MNBD_GAMMA23-2079</name>
</gene>
<protein>
    <submittedName>
        <fullName evidence="1">Uncharacterized protein</fullName>
    </submittedName>
</protein>
<dbReference type="AlphaFoldDB" id="A0A3B1ADR5"/>
<proteinExistence type="predicted"/>
<reference evidence="1" key="1">
    <citation type="submission" date="2018-06" db="EMBL/GenBank/DDBJ databases">
        <authorList>
            <person name="Zhirakovskaya E."/>
        </authorList>
    </citation>
    <scope>NUCLEOTIDE SEQUENCE</scope>
</reference>
<accession>A0A3B1ADR5</accession>
<name>A0A3B1ADR5_9ZZZZ</name>
<sequence length="112" mass="12051">MKVLLSMVVVFIVAISPAQNLLASGNHGLIQGKVVQQAASLYSPTDKVDVHCNEHNGKQVECDSVQCVSALSVIVQTADKLVPHNTAPFFLLQYDSAFVTDNLSSLFRPPKG</sequence>